<dbReference type="SUPFAM" id="SSF47413">
    <property type="entry name" value="lambda repressor-like DNA-binding domains"/>
    <property type="match status" value="1"/>
</dbReference>
<dbReference type="InterPro" id="IPR010982">
    <property type="entry name" value="Lambda_DNA-bd_dom_sf"/>
</dbReference>
<comment type="caution">
    <text evidence="3">The sequence shown here is derived from an EMBL/GenBank/DDBJ whole genome shotgun (WGS) entry which is preliminary data.</text>
</comment>
<dbReference type="InterPro" id="IPR001387">
    <property type="entry name" value="Cro/C1-type_HTH"/>
</dbReference>
<dbReference type="AlphaFoldDB" id="A0A415EVY9"/>
<evidence type="ECO:0000313" key="3">
    <source>
        <dbReference type="EMBL" id="RHK07486.1"/>
    </source>
</evidence>
<reference evidence="3 4" key="1">
    <citation type="submission" date="2018-08" db="EMBL/GenBank/DDBJ databases">
        <title>A genome reference for cultivated species of the human gut microbiota.</title>
        <authorList>
            <person name="Zou Y."/>
            <person name="Xue W."/>
            <person name="Luo G."/>
        </authorList>
    </citation>
    <scope>NUCLEOTIDE SEQUENCE [LARGE SCALE GENOMIC DNA]</scope>
    <source>
        <strain evidence="3 4">AF48-16</strain>
    </source>
</reference>
<accession>A0A415EVY9</accession>
<dbReference type="SMART" id="SM00530">
    <property type="entry name" value="HTH_XRE"/>
    <property type="match status" value="1"/>
</dbReference>
<dbReference type="EMBL" id="QRMZ01000004">
    <property type="protein sequence ID" value="RHK07486.1"/>
    <property type="molecule type" value="Genomic_DNA"/>
</dbReference>
<dbReference type="PROSITE" id="PS50943">
    <property type="entry name" value="HTH_CROC1"/>
    <property type="match status" value="1"/>
</dbReference>
<dbReference type="GO" id="GO:0003677">
    <property type="term" value="F:DNA binding"/>
    <property type="evidence" value="ECO:0007669"/>
    <property type="project" value="UniProtKB-KW"/>
</dbReference>
<dbReference type="Proteomes" id="UP000286288">
    <property type="component" value="Unassembled WGS sequence"/>
</dbReference>
<sequence length="396" mass="45019">MDLPIGEEIARRRKQRGITQQELAVFMNVSKASVSKWETGQSYPDITSLPLLAAYFDCSVDELLILDSQLSPKEIQRIYQLLKDAFQTKTPSEVLALAQSFTKRYYSCYPFLLQMGSFYLNHWDLLPDVPVADSTEGHPSEEALMEAKKTTYLKEAEILYQRIIAHGDNALAQQAQQIEAYCLLMRNKPDEVLAILGTKTLSFLPSEPLIAAAFQQKNQLQQAEIVTQSAIYQYLILFMSLLTNYLAMLTQDEEQLEKTFARGLALSESFQLAQLHPLSLLNFLAAGMVSFAALGKESLLLQALTLYVKTLADTPEEIVLKGDDYFNSIDEWISELELGSQIPRDSSSVKKQFLEIAQFTSLFEPYLKQPLFEELFQQLQKLSEQENEPQRRASHE</sequence>
<evidence type="ECO:0000259" key="2">
    <source>
        <dbReference type="PROSITE" id="PS50943"/>
    </source>
</evidence>
<proteinExistence type="predicted"/>
<keyword evidence="1" id="KW-0238">DNA-binding</keyword>
<dbReference type="PANTHER" id="PTHR46558">
    <property type="entry name" value="TRACRIPTIONAL REGULATORY PROTEIN-RELATED-RELATED"/>
    <property type="match status" value="1"/>
</dbReference>
<evidence type="ECO:0000313" key="4">
    <source>
        <dbReference type="Proteomes" id="UP000286288"/>
    </source>
</evidence>
<feature type="domain" description="HTH cro/C1-type" evidence="2">
    <location>
        <begin position="9"/>
        <end position="63"/>
    </location>
</feature>
<gene>
    <name evidence="3" type="ORF">DW084_04355</name>
</gene>
<dbReference type="PANTHER" id="PTHR46558:SF11">
    <property type="entry name" value="HTH-TYPE TRANSCRIPTIONAL REGULATOR XRE"/>
    <property type="match status" value="1"/>
</dbReference>
<dbReference type="Pfam" id="PF01381">
    <property type="entry name" value="HTH_3"/>
    <property type="match status" value="1"/>
</dbReference>
<dbReference type="Gene3D" id="1.10.260.40">
    <property type="entry name" value="lambda repressor-like DNA-binding domains"/>
    <property type="match status" value="1"/>
</dbReference>
<protein>
    <submittedName>
        <fullName evidence="3">Helix-turn-helix domain-containing protein</fullName>
    </submittedName>
</protein>
<organism evidence="3 4">
    <name type="scientific">Enterococcus casseliflavus</name>
    <name type="common">Enterococcus flavescens</name>
    <dbReference type="NCBI Taxonomy" id="37734"/>
    <lineage>
        <taxon>Bacteria</taxon>
        <taxon>Bacillati</taxon>
        <taxon>Bacillota</taxon>
        <taxon>Bacilli</taxon>
        <taxon>Lactobacillales</taxon>
        <taxon>Enterococcaceae</taxon>
        <taxon>Enterococcus</taxon>
    </lineage>
</organism>
<dbReference type="CDD" id="cd00093">
    <property type="entry name" value="HTH_XRE"/>
    <property type="match status" value="1"/>
</dbReference>
<evidence type="ECO:0000256" key="1">
    <source>
        <dbReference type="ARBA" id="ARBA00023125"/>
    </source>
</evidence>
<name>A0A415EVY9_ENTCA</name>